<dbReference type="PANTHER" id="PTHR30363:SF4">
    <property type="entry name" value="GLYCEROL-3-PHOSPHATE REGULON REPRESSOR"/>
    <property type="match status" value="1"/>
</dbReference>
<keyword evidence="2" id="KW-0805">Transcription regulation</keyword>
<evidence type="ECO:0000256" key="2">
    <source>
        <dbReference type="ARBA" id="ARBA00023015"/>
    </source>
</evidence>
<evidence type="ECO:0000313" key="6">
    <source>
        <dbReference type="EMBL" id="ACQ92069.1"/>
    </source>
</evidence>
<dbReference type="eggNOG" id="COG1349">
    <property type="taxonomic scope" value="Bacteria"/>
</dbReference>
<dbReference type="OrthoDB" id="5685843at2"/>
<evidence type="ECO:0000256" key="1">
    <source>
        <dbReference type="ARBA" id="ARBA00022491"/>
    </source>
</evidence>
<dbReference type="PANTHER" id="PTHR30363">
    <property type="entry name" value="HTH-TYPE TRANSCRIPTIONAL REGULATOR SRLR-RELATED"/>
    <property type="match status" value="1"/>
</dbReference>
<dbReference type="STRING" id="595494.Tola_0440"/>
<dbReference type="Gene3D" id="3.40.50.1360">
    <property type="match status" value="1"/>
</dbReference>
<evidence type="ECO:0000313" key="7">
    <source>
        <dbReference type="Proteomes" id="UP000009073"/>
    </source>
</evidence>
<gene>
    <name evidence="6" type="ordered locus">Tola_0440</name>
</gene>
<dbReference type="InterPro" id="IPR050313">
    <property type="entry name" value="Carb_Metab_HTH_regulators"/>
</dbReference>
<dbReference type="PROSITE" id="PS51000">
    <property type="entry name" value="HTH_DEOR_2"/>
    <property type="match status" value="1"/>
</dbReference>
<organism evidence="6 7">
    <name type="scientific">Tolumonas auensis (strain DSM 9187 / NBRC 110442 / TA 4)</name>
    <dbReference type="NCBI Taxonomy" id="595494"/>
    <lineage>
        <taxon>Bacteria</taxon>
        <taxon>Pseudomonadati</taxon>
        <taxon>Pseudomonadota</taxon>
        <taxon>Gammaproteobacteria</taxon>
        <taxon>Aeromonadales</taxon>
        <taxon>Aeromonadaceae</taxon>
        <taxon>Tolumonas</taxon>
    </lineage>
</organism>
<evidence type="ECO:0000256" key="3">
    <source>
        <dbReference type="ARBA" id="ARBA00023125"/>
    </source>
</evidence>
<dbReference type="Pfam" id="PF08220">
    <property type="entry name" value="HTH_DeoR"/>
    <property type="match status" value="1"/>
</dbReference>
<dbReference type="InterPro" id="IPR018356">
    <property type="entry name" value="Tscrpt_reg_HTH_DeoR_CS"/>
</dbReference>
<evidence type="ECO:0000259" key="5">
    <source>
        <dbReference type="PROSITE" id="PS51000"/>
    </source>
</evidence>
<dbReference type="PRINTS" id="PR00037">
    <property type="entry name" value="HTHLACR"/>
</dbReference>
<dbReference type="Gene3D" id="1.10.10.10">
    <property type="entry name" value="Winged helix-like DNA-binding domain superfamily/Winged helix DNA-binding domain"/>
    <property type="match status" value="1"/>
</dbReference>
<dbReference type="AlphaFoldDB" id="C4L9H0"/>
<dbReference type="InterPro" id="IPR036388">
    <property type="entry name" value="WH-like_DNA-bd_sf"/>
</dbReference>
<dbReference type="SMART" id="SM01134">
    <property type="entry name" value="DeoRC"/>
    <property type="match status" value="1"/>
</dbReference>
<dbReference type="PROSITE" id="PS00894">
    <property type="entry name" value="HTH_DEOR_1"/>
    <property type="match status" value="1"/>
</dbReference>
<evidence type="ECO:0000256" key="4">
    <source>
        <dbReference type="ARBA" id="ARBA00023163"/>
    </source>
</evidence>
<reference evidence="6 7" key="2">
    <citation type="journal article" date="2011" name="Stand. Genomic Sci.">
        <title>Complete genome sequence of Tolumonas auensis type strain (TA 4).</title>
        <authorList>
            <person name="Chertkov O."/>
            <person name="Copeland A."/>
            <person name="Lucas S."/>
            <person name="Lapidus A."/>
            <person name="Berry K.W."/>
            <person name="Detter J.C."/>
            <person name="Del Rio T.G."/>
            <person name="Hammon N."/>
            <person name="Dalin E."/>
            <person name="Tice H."/>
            <person name="Pitluck S."/>
            <person name="Richardson P."/>
            <person name="Bruce D."/>
            <person name="Goodwin L."/>
            <person name="Han C."/>
            <person name="Tapia R."/>
            <person name="Saunders E."/>
            <person name="Schmutz J."/>
            <person name="Brettin T."/>
            <person name="Larimer F."/>
            <person name="Land M."/>
            <person name="Hauser L."/>
            <person name="Spring S."/>
            <person name="Rohde M."/>
            <person name="Kyrpides N.C."/>
            <person name="Ivanova N."/>
            <person name="Goker M."/>
            <person name="Beller H.R."/>
            <person name="Klenk H.P."/>
            <person name="Woyke T."/>
        </authorList>
    </citation>
    <scope>NUCLEOTIDE SEQUENCE [LARGE SCALE GENOMIC DNA]</scope>
    <source>
        <strain evidence="7">DSM 9187 / TA4</strain>
    </source>
</reference>
<dbReference type="Pfam" id="PF00455">
    <property type="entry name" value="DeoRC"/>
    <property type="match status" value="1"/>
</dbReference>
<dbReference type="InterPro" id="IPR036390">
    <property type="entry name" value="WH_DNA-bd_sf"/>
</dbReference>
<keyword evidence="7" id="KW-1185">Reference proteome</keyword>
<keyword evidence="4" id="KW-0804">Transcription</keyword>
<dbReference type="RefSeq" id="WP_012728668.1">
    <property type="nucleotide sequence ID" value="NC_012691.1"/>
</dbReference>
<accession>C4L9H0</accession>
<dbReference type="SUPFAM" id="SSF46785">
    <property type="entry name" value="Winged helix' DNA-binding domain"/>
    <property type="match status" value="1"/>
</dbReference>
<dbReference type="SMART" id="SM00420">
    <property type="entry name" value="HTH_DEOR"/>
    <property type="match status" value="1"/>
</dbReference>
<keyword evidence="1" id="KW-0678">Repressor</keyword>
<dbReference type="InterPro" id="IPR037171">
    <property type="entry name" value="NagB/RpiA_transferase-like"/>
</dbReference>
<dbReference type="GO" id="GO:0003700">
    <property type="term" value="F:DNA-binding transcription factor activity"/>
    <property type="evidence" value="ECO:0007669"/>
    <property type="project" value="InterPro"/>
</dbReference>
<name>C4L9H0_TOLAT</name>
<protein>
    <submittedName>
        <fullName evidence="6">Transcriptional regulator, DeoR family</fullName>
    </submittedName>
</protein>
<proteinExistence type="predicted"/>
<reference evidence="7" key="1">
    <citation type="submission" date="2009-05" db="EMBL/GenBank/DDBJ databases">
        <title>Complete sequence of Tolumonas auensis DSM 9187.</title>
        <authorList>
            <consortium name="US DOE Joint Genome Institute"/>
            <person name="Lucas S."/>
            <person name="Copeland A."/>
            <person name="Lapidus A."/>
            <person name="Glavina del Rio T."/>
            <person name="Tice H."/>
            <person name="Bruce D."/>
            <person name="Goodwin L."/>
            <person name="Pitluck S."/>
            <person name="Chertkov O."/>
            <person name="Brettin T."/>
            <person name="Detter J.C."/>
            <person name="Han C."/>
            <person name="Larimer F."/>
            <person name="Land M."/>
            <person name="Hauser L."/>
            <person name="Kyrpides N."/>
            <person name="Mikhailova N."/>
            <person name="Spring S."/>
            <person name="Beller H."/>
        </authorList>
    </citation>
    <scope>NUCLEOTIDE SEQUENCE [LARGE SCALE GENOMIC DNA]</scope>
    <source>
        <strain evidence="7">DSM 9187 / TA4</strain>
    </source>
</reference>
<sequence>MEKLAPEERQQIILDLLQSEGKVLAIDLATRLNTTEATIRRDLRYLSDNGLCKRIHGGALAKSAIIATPLERKLISSDEKKALAIAALRLIKNNQVIFLDSSTTHLLLADLLPQDKNLTVVTNSINIAAHLLDRSGIRTIVLGGELNSLIGGAVDSKAIQELAILKFDLALVGVCSWSSESGFSAVDYQDAQFKRILVDRAGEIAVLCTQDKIDKFAPYKIMDTEDIDHLILYENSDSQLEKQVTDAGGAIFYNEGTV</sequence>
<dbReference type="SUPFAM" id="SSF100950">
    <property type="entry name" value="NagB/RpiA/CoA transferase-like"/>
    <property type="match status" value="1"/>
</dbReference>
<feature type="domain" description="HTH deoR-type" evidence="5">
    <location>
        <begin position="6"/>
        <end position="61"/>
    </location>
</feature>
<dbReference type="Proteomes" id="UP000009073">
    <property type="component" value="Chromosome"/>
</dbReference>
<keyword evidence="3" id="KW-0238">DNA-binding</keyword>
<dbReference type="InterPro" id="IPR001034">
    <property type="entry name" value="DeoR_HTH"/>
</dbReference>
<dbReference type="KEGG" id="tau:Tola_0440"/>
<dbReference type="EMBL" id="CP001616">
    <property type="protein sequence ID" value="ACQ92069.1"/>
    <property type="molecule type" value="Genomic_DNA"/>
</dbReference>
<dbReference type="InterPro" id="IPR014036">
    <property type="entry name" value="DeoR-like_C"/>
</dbReference>
<dbReference type="GO" id="GO:0003677">
    <property type="term" value="F:DNA binding"/>
    <property type="evidence" value="ECO:0007669"/>
    <property type="project" value="UniProtKB-KW"/>
</dbReference>
<dbReference type="HOGENOM" id="CLU_060699_1_4_6"/>